<evidence type="ECO:0000313" key="3">
    <source>
        <dbReference type="Proteomes" id="UP001054889"/>
    </source>
</evidence>
<feature type="region of interest" description="Disordered" evidence="1">
    <location>
        <begin position="1"/>
        <end position="90"/>
    </location>
</feature>
<feature type="compositionally biased region" description="Polar residues" evidence="1">
    <location>
        <begin position="30"/>
        <end position="39"/>
    </location>
</feature>
<name>A0AAV5C6M8_ELECO</name>
<evidence type="ECO:0000313" key="2">
    <source>
        <dbReference type="EMBL" id="GJM93831.1"/>
    </source>
</evidence>
<keyword evidence="3" id="KW-1185">Reference proteome</keyword>
<proteinExistence type="predicted"/>
<gene>
    <name evidence="2" type="primary">ga10421</name>
    <name evidence="2" type="ORF">PR202_ga10421</name>
</gene>
<evidence type="ECO:0000256" key="1">
    <source>
        <dbReference type="SAM" id="MobiDB-lite"/>
    </source>
</evidence>
<protein>
    <submittedName>
        <fullName evidence="2">Uncharacterized protein</fullName>
    </submittedName>
</protein>
<organism evidence="2 3">
    <name type="scientific">Eleusine coracana subsp. coracana</name>
    <dbReference type="NCBI Taxonomy" id="191504"/>
    <lineage>
        <taxon>Eukaryota</taxon>
        <taxon>Viridiplantae</taxon>
        <taxon>Streptophyta</taxon>
        <taxon>Embryophyta</taxon>
        <taxon>Tracheophyta</taxon>
        <taxon>Spermatophyta</taxon>
        <taxon>Magnoliopsida</taxon>
        <taxon>Liliopsida</taxon>
        <taxon>Poales</taxon>
        <taxon>Poaceae</taxon>
        <taxon>PACMAD clade</taxon>
        <taxon>Chloridoideae</taxon>
        <taxon>Cynodonteae</taxon>
        <taxon>Eleusininae</taxon>
        <taxon>Eleusine</taxon>
    </lineage>
</organism>
<feature type="compositionally biased region" description="Basic and acidic residues" evidence="1">
    <location>
        <begin position="9"/>
        <end position="27"/>
    </location>
</feature>
<dbReference type="AlphaFoldDB" id="A0AAV5C6M8"/>
<sequence>MVGVEEDEAKSVDDTALEEERARREGDGDQATQWGSSARTGRGQDGRVSSRKFGRPWLLGSGKEALGRAVEGGGEQGADPRSSGVTWCRS</sequence>
<reference evidence="2" key="2">
    <citation type="submission" date="2021-12" db="EMBL/GenBank/DDBJ databases">
        <title>Resequencing data analysis of finger millet.</title>
        <authorList>
            <person name="Hatakeyama M."/>
            <person name="Aluri S."/>
            <person name="Balachadran M.T."/>
            <person name="Sivarajan S.R."/>
            <person name="Poveda L."/>
            <person name="Shimizu-Inatsugi R."/>
            <person name="Schlapbach R."/>
            <person name="Sreeman S.M."/>
            <person name="Shimizu K.K."/>
        </authorList>
    </citation>
    <scope>NUCLEOTIDE SEQUENCE</scope>
</reference>
<accession>A0AAV5C6M8</accession>
<dbReference type="EMBL" id="BQKI01000004">
    <property type="protein sequence ID" value="GJM93831.1"/>
    <property type="molecule type" value="Genomic_DNA"/>
</dbReference>
<dbReference type="Proteomes" id="UP001054889">
    <property type="component" value="Unassembled WGS sequence"/>
</dbReference>
<reference evidence="2" key="1">
    <citation type="journal article" date="2018" name="DNA Res.">
        <title>Multiple hybrid de novo genome assembly of finger millet, an orphan allotetraploid crop.</title>
        <authorList>
            <person name="Hatakeyama M."/>
            <person name="Aluri S."/>
            <person name="Balachadran M.T."/>
            <person name="Sivarajan S.R."/>
            <person name="Patrignani A."/>
            <person name="Gruter S."/>
            <person name="Poveda L."/>
            <person name="Shimizu-Inatsugi R."/>
            <person name="Baeten J."/>
            <person name="Francoijs K.J."/>
            <person name="Nataraja K.N."/>
            <person name="Reddy Y.A.N."/>
            <person name="Phadnis S."/>
            <person name="Ravikumar R.L."/>
            <person name="Schlapbach R."/>
            <person name="Sreeman S.M."/>
            <person name="Shimizu K.K."/>
        </authorList>
    </citation>
    <scope>NUCLEOTIDE SEQUENCE</scope>
</reference>
<comment type="caution">
    <text evidence="2">The sequence shown here is derived from an EMBL/GenBank/DDBJ whole genome shotgun (WGS) entry which is preliminary data.</text>
</comment>